<dbReference type="CDD" id="cd05251">
    <property type="entry name" value="NmrA_like_SDR_a"/>
    <property type="match status" value="1"/>
</dbReference>
<dbReference type="InterPro" id="IPR008030">
    <property type="entry name" value="NmrA-like"/>
</dbReference>
<dbReference type="EMBL" id="BMFP01000005">
    <property type="protein sequence ID" value="GGG22137.1"/>
    <property type="molecule type" value="Genomic_DNA"/>
</dbReference>
<dbReference type="PANTHER" id="PTHR42748">
    <property type="entry name" value="NITROGEN METABOLITE REPRESSION PROTEIN NMRA FAMILY MEMBER"/>
    <property type="match status" value="1"/>
</dbReference>
<evidence type="ECO:0000256" key="1">
    <source>
        <dbReference type="ARBA" id="ARBA00006328"/>
    </source>
</evidence>
<comment type="caution">
    <text evidence="4">The sequence shown here is derived from an EMBL/GenBank/DDBJ whole genome shotgun (WGS) entry which is preliminary data.</text>
</comment>
<dbReference type="InterPro" id="IPR051164">
    <property type="entry name" value="NmrA-like_oxidored"/>
</dbReference>
<dbReference type="Gene3D" id="3.40.50.720">
    <property type="entry name" value="NAD(P)-binding Rossmann-like Domain"/>
    <property type="match status" value="1"/>
</dbReference>
<dbReference type="SUPFAM" id="SSF51735">
    <property type="entry name" value="NAD(P)-binding Rossmann-fold domains"/>
    <property type="match status" value="1"/>
</dbReference>
<dbReference type="Pfam" id="PF05368">
    <property type="entry name" value="NmrA"/>
    <property type="match status" value="1"/>
</dbReference>
<accession>A0ABQ1WAZ6</accession>
<dbReference type="RefSeq" id="WP_188502109.1">
    <property type="nucleotide sequence ID" value="NZ_BMFP01000005.1"/>
</dbReference>
<sequence length="321" mass="35342">MASKKIITVFGATGAQGGGVARAILSDSNSPFAVRAVTRNPDSEKARELAAMGAEVVSADIDDKEGMKRALDGAYGAYFVTFFWAHFSPEKEYAEAKSMAEAAKEAGLKHVIWSTLEDTRQWVPLEDNRMPTLQGKYKVPHFDAKGEADHFFTDLGVPTTFMRASFYWDNFVYFGLGPKRAEDGKLYLTLPMGDKKMAGIASEDIGKCAYGIFKKGDEMIGKTVGIAGEQLTGQEMAEAFTKALGQQVTYNSISPETFRSFGFPGADDLGNMFQFYRDFDEVCNQVRDVGFSKELNPELKSFDAWLAENAQRVPLEPAAVQ</sequence>
<evidence type="ECO:0000256" key="2">
    <source>
        <dbReference type="ARBA" id="ARBA00022857"/>
    </source>
</evidence>
<dbReference type="PANTHER" id="PTHR42748:SF7">
    <property type="entry name" value="NMRA LIKE REDOX SENSOR 1-RELATED"/>
    <property type="match status" value="1"/>
</dbReference>
<gene>
    <name evidence="4" type="ORF">GCM10011323_27650</name>
</gene>
<organism evidence="4 5">
    <name type="scientific">Pontibacter amylolyticus</name>
    <dbReference type="NCBI Taxonomy" id="1424080"/>
    <lineage>
        <taxon>Bacteria</taxon>
        <taxon>Pseudomonadati</taxon>
        <taxon>Bacteroidota</taxon>
        <taxon>Cytophagia</taxon>
        <taxon>Cytophagales</taxon>
        <taxon>Hymenobacteraceae</taxon>
        <taxon>Pontibacter</taxon>
    </lineage>
</organism>
<name>A0ABQ1WAZ6_9BACT</name>
<feature type="domain" description="NmrA-like" evidence="3">
    <location>
        <begin position="4"/>
        <end position="305"/>
    </location>
</feature>
<reference evidence="5" key="1">
    <citation type="journal article" date="2019" name="Int. J. Syst. Evol. Microbiol.">
        <title>The Global Catalogue of Microorganisms (GCM) 10K type strain sequencing project: providing services to taxonomists for standard genome sequencing and annotation.</title>
        <authorList>
            <consortium name="The Broad Institute Genomics Platform"/>
            <consortium name="The Broad Institute Genome Sequencing Center for Infectious Disease"/>
            <person name="Wu L."/>
            <person name="Ma J."/>
        </authorList>
    </citation>
    <scope>NUCLEOTIDE SEQUENCE [LARGE SCALE GENOMIC DNA]</scope>
    <source>
        <strain evidence="5">CGMCC 1.12749</strain>
    </source>
</reference>
<dbReference type="Proteomes" id="UP000634043">
    <property type="component" value="Unassembled WGS sequence"/>
</dbReference>
<evidence type="ECO:0000259" key="3">
    <source>
        <dbReference type="Pfam" id="PF05368"/>
    </source>
</evidence>
<keyword evidence="5" id="KW-1185">Reference proteome</keyword>
<keyword evidence="2" id="KW-0521">NADP</keyword>
<evidence type="ECO:0000313" key="4">
    <source>
        <dbReference type="EMBL" id="GGG22137.1"/>
    </source>
</evidence>
<comment type="similarity">
    <text evidence="1">Belongs to the NmrA-type oxidoreductase family.</text>
</comment>
<proteinExistence type="inferred from homology"/>
<protein>
    <submittedName>
        <fullName evidence="4">Nucleotide-diphosphate-sugar epimerase</fullName>
    </submittedName>
</protein>
<dbReference type="InterPro" id="IPR036291">
    <property type="entry name" value="NAD(P)-bd_dom_sf"/>
</dbReference>
<dbReference type="Gene3D" id="3.90.25.10">
    <property type="entry name" value="UDP-galactose 4-epimerase, domain 1"/>
    <property type="match status" value="1"/>
</dbReference>
<evidence type="ECO:0000313" key="5">
    <source>
        <dbReference type="Proteomes" id="UP000634043"/>
    </source>
</evidence>